<accession>A0A1H1E7C1</accession>
<evidence type="ECO:0000313" key="2">
    <source>
        <dbReference type="EMBL" id="SDQ84655.1"/>
    </source>
</evidence>
<keyword evidence="3" id="KW-1185">Reference proteome</keyword>
<reference evidence="2 3" key="1">
    <citation type="submission" date="2016-10" db="EMBL/GenBank/DDBJ databases">
        <authorList>
            <person name="de Groot N.N."/>
        </authorList>
    </citation>
    <scope>NUCLEOTIDE SEQUENCE [LARGE SCALE GENOMIC DNA]</scope>
    <source>
        <strain evidence="2 3">DSM 43794</strain>
    </source>
</reference>
<feature type="signal peptide" evidence="1">
    <location>
        <begin position="1"/>
        <end position="26"/>
    </location>
</feature>
<keyword evidence="1" id="KW-0732">Signal</keyword>
<dbReference type="AlphaFoldDB" id="A0A1H1E7C1"/>
<evidence type="ECO:0000313" key="3">
    <source>
        <dbReference type="Proteomes" id="UP000217103"/>
    </source>
</evidence>
<proteinExistence type="predicted"/>
<dbReference type="RefSeq" id="WP_093259069.1">
    <property type="nucleotide sequence ID" value="NZ_FNKK01000002.1"/>
</dbReference>
<organism evidence="2 3">
    <name type="scientific">Thermostaphylospora chromogena</name>
    <dbReference type="NCBI Taxonomy" id="35622"/>
    <lineage>
        <taxon>Bacteria</taxon>
        <taxon>Bacillati</taxon>
        <taxon>Actinomycetota</taxon>
        <taxon>Actinomycetes</taxon>
        <taxon>Streptosporangiales</taxon>
        <taxon>Thermomonosporaceae</taxon>
        <taxon>Thermostaphylospora</taxon>
    </lineage>
</organism>
<gene>
    <name evidence="2" type="ORF">SAMN04489764_2349</name>
</gene>
<dbReference type="EMBL" id="FNKK01000002">
    <property type="protein sequence ID" value="SDQ84655.1"/>
    <property type="molecule type" value="Genomic_DNA"/>
</dbReference>
<sequence>MLKKLVLTGIAATAFAGLGVAAPAQAALGNENEINVSEQSGNIIVCGNRAIGDVFLLLVPLTPITIADRTPVNCSVTATQK</sequence>
<name>A0A1H1E7C1_9ACTN</name>
<protein>
    <submittedName>
        <fullName evidence="2">Uncharacterized protein</fullName>
    </submittedName>
</protein>
<evidence type="ECO:0000256" key="1">
    <source>
        <dbReference type="SAM" id="SignalP"/>
    </source>
</evidence>
<dbReference type="Proteomes" id="UP000217103">
    <property type="component" value="Unassembled WGS sequence"/>
</dbReference>
<feature type="chain" id="PRO_5011552682" evidence="1">
    <location>
        <begin position="27"/>
        <end position="81"/>
    </location>
</feature>
<dbReference type="OrthoDB" id="3549009at2"/>